<name>A0A5C1Q7X6_9BURK</name>
<dbReference type="RefSeq" id="WP_149505476.1">
    <property type="nucleotide sequence ID" value="NZ_CP035709.1"/>
</dbReference>
<geneLocation type="plasmid" evidence="2">
    <name>pSna507_unt12</name>
</geneLocation>
<reference evidence="1 4" key="2">
    <citation type="submission" date="2024-06" db="EMBL/GenBank/DDBJ databases">
        <title>Genomic Encyclopedia of Type Strains, Phase IV (KMG-IV): sequencing the most valuable type-strain genomes for metagenomic binning, comparative biology and taxonomic classification.</title>
        <authorList>
            <person name="Goeker M."/>
        </authorList>
    </citation>
    <scope>NUCLEOTIDE SEQUENCE [LARGE SCALE GENOMIC DNA]</scope>
    <source>
        <strain evidence="1 4">D-501</strain>
    </source>
</reference>
<organism evidence="2 3">
    <name type="scientific">Sphaerotilus sulfidivorans</name>
    <dbReference type="NCBI Taxonomy" id="639200"/>
    <lineage>
        <taxon>Bacteria</taxon>
        <taxon>Pseudomonadati</taxon>
        <taxon>Pseudomonadota</taxon>
        <taxon>Betaproteobacteria</taxon>
        <taxon>Burkholderiales</taxon>
        <taxon>Sphaerotilaceae</taxon>
        <taxon>Sphaerotilus</taxon>
    </lineage>
</organism>
<evidence type="ECO:0000313" key="2">
    <source>
        <dbReference type="EMBL" id="QEN02854.1"/>
    </source>
</evidence>
<accession>A0A5C1Q7X6</accession>
<sequence>MTRSTTNKTKTKRACTISCRVDDELHAALQHYCQVNQLVPSEGFRTLLHKQLMPSRARDSSKAQQVRSLLPPLHAVVQACESMARTVTHAARQGKLDDEMVQRLIDQLGHLEKMAMKGGIS</sequence>
<keyword evidence="4" id="KW-1185">Reference proteome</keyword>
<dbReference type="EMBL" id="JBEPLS010000023">
    <property type="protein sequence ID" value="MET3605764.1"/>
    <property type="molecule type" value="Genomic_DNA"/>
</dbReference>
<evidence type="ECO:0000313" key="1">
    <source>
        <dbReference type="EMBL" id="MET3605764.1"/>
    </source>
</evidence>
<dbReference type="AlphaFoldDB" id="A0A5C1Q7X6"/>
<evidence type="ECO:0000313" key="3">
    <source>
        <dbReference type="Proteomes" id="UP000323522"/>
    </source>
</evidence>
<evidence type="ECO:0000313" key="4">
    <source>
        <dbReference type="Proteomes" id="UP001549111"/>
    </source>
</evidence>
<dbReference type="KEGG" id="snn:EWH46_18495"/>
<keyword evidence="2" id="KW-0614">Plasmid</keyword>
<protein>
    <submittedName>
        <fullName evidence="2">Uncharacterized protein</fullName>
    </submittedName>
</protein>
<gene>
    <name evidence="1" type="ORF">ABIC99_003598</name>
    <name evidence="2" type="ORF">EWH46_18495</name>
</gene>
<dbReference type="EMBL" id="CP035709">
    <property type="protein sequence ID" value="QEN02854.1"/>
    <property type="molecule type" value="Genomic_DNA"/>
</dbReference>
<proteinExistence type="predicted"/>
<dbReference type="Proteomes" id="UP001549111">
    <property type="component" value="Unassembled WGS sequence"/>
</dbReference>
<reference evidence="2 3" key="1">
    <citation type="submission" date="2019-02" db="EMBL/GenBank/DDBJ databases">
        <title>Complete Genome Sequence and Methylome Analysis of Sphaerotilus natans subsp. sulfidivorans D-507.</title>
        <authorList>
            <person name="Fomenkov A."/>
            <person name="Gridneva E."/>
            <person name="Smolyakov D."/>
            <person name="Dubinina G."/>
            <person name="Vincze T."/>
            <person name="Grabovich M."/>
            <person name="Roberts R.J."/>
        </authorList>
    </citation>
    <scope>NUCLEOTIDE SEQUENCE [LARGE SCALE GENOMIC DNA]</scope>
    <source>
        <strain evidence="2 3">D-507</strain>
        <plasmid evidence="2">pSna507_unt12</plasmid>
        <plasmid evidence="3">psna507_unt12</plasmid>
    </source>
</reference>
<geneLocation type="plasmid" evidence="3">
    <name>psna507_unt12</name>
</geneLocation>
<dbReference type="Proteomes" id="UP000323522">
    <property type="component" value="Plasmid pSna507_unt12"/>
</dbReference>